<dbReference type="AlphaFoldDB" id="G3AI23"/>
<dbReference type="InterPro" id="IPR020843">
    <property type="entry name" value="ER"/>
</dbReference>
<dbReference type="InterPro" id="IPR013154">
    <property type="entry name" value="ADH-like_N"/>
</dbReference>
<dbReference type="GeneID" id="18870811"/>
<name>G3AI23_SPAPN</name>
<dbReference type="SUPFAM" id="SSF51735">
    <property type="entry name" value="NAD(P)-binding Rossmann-fold domains"/>
    <property type="match status" value="1"/>
</dbReference>
<dbReference type="Pfam" id="PF08240">
    <property type="entry name" value="ADH_N"/>
    <property type="match status" value="1"/>
</dbReference>
<dbReference type="OrthoDB" id="9992527at2759"/>
<dbReference type="FunCoup" id="G3AI23">
    <property type="interactions" value="227"/>
</dbReference>
<evidence type="ECO:0000259" key="1">
    <source>
        <dbReference type="SMART" id="SM00829"/>
    </source>
</evidence>
<reference evidence="2 3" key="1">
    <citation type="journal article" date="2011" name="Proc. Natl. Acad. Sci. U.S.A.">
        <title>Comparative genomics of xylose-fermenting fungi for enhanced biofuel production.</title>
        <authorList>
            <person name="Wohlbach D.J."/>
            <person name="Kuo A."/>
            <person name="Sato T.K."/>
            <person name="Potts K.M."/>
            <person name="Salamov A.A."/>
            <person name="LaButti K.M."/>
            <person name="Sun H."/>
            <person name="Clum A."/>
            <person name="Pangilinan J.L."/>
            <person name="Lindquist E.A."/>
            <person name="Lucas S."/>
            <person name="Lapidus A."/>
            <person name="Jin M."/>
            <person name="Gunawan C."/>
            <person name="Balan V."/>
            <person name="Dale B.E."/>
            <person name="Jeffries T.W."/>
            <person name="Zinkel R."/>
            <person name="Barry K.W."/>
            <person name="Grigoriev I.V."/>
            <person name="Gasch A.P."/>
        </authorList>
    </citation>
    <scope>NUCLEOTIDE SEQUENCE [LARGE SCALE GENOMIC DNA]</scope>
    <source>
        <strain evidence="3">NRRL Y-27907 / 11-Y1</strain>
    </source>
</reference>
<dbReference type="STRING" id="619300.G3AI23"/>
<dbReference type="Gene3D" id="3.90.180.10">
    <property type="entry name" value="Medium-chain alcohol dehydrogenases, catalytic domain"/>
    <property type="match status" value="1"/>
</dbReference>
<proteinExistence type="predicted"/>
<sequence>MTFSSTIKASVISGSLEENQLATVKEIELPPIKPYQLLIKSEAFAVNPTDWKHILYGLGKPNNIIGSDVSGVVVEVGSEVEGFKVGDYVNAFVRGNTSDTEGAWGEYAIINPKVTVKYDHELKHTESNEAGLINSFEGAASVGLGLVTVALSFSHYLNIDYDQAKNKDKHILIWGGAGATGTLAIQIAKLVYGLKVITTASPKNHKYLKSLGADYVFDYNDDKVVEQIKEVGNNKIVYALDTIAFPETFQKVYDATEGAPEVFLDSLLGVDGSVIETKQERVVHYGYTLAYNVLDKEVVLGPVTFKQTPELLANYEEFWKQYLPKYLDQIKHANLLILKPGLESANEALELSKQGKVSGQKVVFRL</sequence>
<dbReference type="Proteomes" id="UP000000709">
    <property type="component" value="Unassembled WGS sequence"/>
</dbReference>
<evidence type="ECO:0000313" key="3">
    <source>
        <dbReference type="Proteomes" id="UP000000709"/>
    </source>
</evidence>
<dbReference type="eggNOG" id="KOG1198">
    <property type="taxonomic scope" value="Eukaryota"/>
</dbReference>
<dbReference type="RefSeq" id="XP_007373921.1">
    <property type="nucleotide sequence ID" value="XM_007373859.1"/>
</dbReference>
<dbReference type="GO" id="GO:0016651">
    <property type="term" value="F:oxidoreductase activity, acting on NAD(P)H"/>
    <property type="evidence" value="ECO:0007669"/>
    <property type="project" value="InterPro"/>
</dbReference>
<dbReference type="Pfam" id="PF00107">
    <property type="entry name" value="ADH_zinc_N"/>
    <property type="match status" value="1"/>
</dbReference>
<dbReference type="CDD" id="cd08249">
    <property type="entry name" value="enoyl_reductase_like"/>
    <property type="match status" value="1"/>
</dbReference>
<dbReference type="HOGENOM" id="CLU_026673_16_1_1"/>
<gene>
    <name evidence="2" type="ORF">SPAPADRAFT_149068</name>
</gene>
<keyword evidence="3" id="KW-1185">Reference proteome</keyword>
<dbReference type="Gene3D" id="3.40.50.720">
    <property type="entry name" value="NAD(P)-binding Rossmann-like Domain"/>
    <property type="match status" value="1"/>
</dbReference>
<dbReference type="InterPro" id="IPR013149">
    <property type="entry name" value="ADH-like_C"/>
</dbReference>
<dbReference type="InterPro" id="IPR011032">
    <property type="entry name" value="GroES-like_sf"/>
</dbReference>
<accession>G3AI23</accession>
<dbReference type="InterPro" id="IPR047122">
    <property type="entry name" value="Trans-enoyl_RdTase-like"/>
</dbReference>
<dbReference type="PANTHER" id="PTHR45348:SF2">
    <property type="entry name" value="ZINC-TYPE ALCOHOL DEHYDROGENASE-LIKE PROTEIN C2E1P3.01"/>
    <property type="match status" value="1"/>
</dbReference>
<dbReference type="SMART" id="SM00829">
    <property type="entry name" value="PKS_ER"/>
    <property type="match status" value="1"/>
</dbReference>
<dbReference type="InterPro" id="IPR036291">
    <property type="entry name" value="NAD(P)-bd_dom_sf"/>
</dbReference>
<protein>
    <recommendedName>
        <fullName evidence="1">Enoyl reductase (ER) domain-containing protein</fullName>
    </recommendedName>
</protein>
<dbReference type="SUPFAM" id="SSF50129">
    <property type="entry name" value="GroES-like"/>
    <property type="match status" value="1"/>
</dbReference>
<organism evidence="3">
    <name type="scientific">Spathaspora passalidarum (strain NRRL Y-27907 / 11-Y1)</name>
    <dbReference type="NCBI Taxonomy" id="619300"/>
    <lineage>
        <taxon>Eukaryota</taxon>
        <taxon>Fungi</taxon>
        <taxon>Dikarya</taxon>
        <taxon>Ascomycota</taxon>
        <taxon>Saccharomycotina</taxon>
        <taxon>Pichiomycetes</taxon>
        <taxon>Debaryomycetaceae</taxon>
        <taxon>Spathaspora</taxon>
    </lineage>
</organism>
<dbReference type="OMA" id="CDFSGHV"/>
<dbReference type="KEGG" id="spaa:SPAPADRAFT_149068"/>
<dbReference type="InParanoid" id="G3AI23"/>
<evidence type="ECO:0000313" key="2">
    <source>
        <dbReference type="EMBL" id="EGW34337.1"/>
    </source>
</evidence>
<dbReference type="EMBL" id="GL996500">
    <property type="protein sequence ID" value="EGW34337.1"/>
    <property type="molecule type" value="Genomic_DNA"/>
</dbReference>
<dbReference type="PANTHER" id="PTHR45348">
    <property type="entry name" value="HYPOTHETICAL OXIDOREDUCTASE (EUROFUNG)"/>
    <property type="match status" value="1"/>
</dbReference>
<feature type="domain" description="Enoyl reductase (ER)" evidence="1">
    <location>
        <begin position="14"/>
        <end position="363"/>
    </location>
</feature>